<sequence length="89" mass="10021">MFETAPEKIRLAVVVYTPDGKRIEVEAAVGGRLYVDVEEESRCTEHFAVHWEELPQEQQLLAGELIEAVTHHVTVFGNSCAPCVKKKTR</sequence>
<organism evidence="1 2">
    <name type="scientific">Oleidesulfovibrio alaskensis (strain ATCC BAA-1058 / DSM 17464 / G20)</name>
    <name type="common">Desulfovibrio alaskensis</name>
    <dbReference type="NCBI Taxonomy" id="207559"/>
    <lineage>
        <taxon>Bacteria</taxon>
        <taxon>Pseudomonadati</taxon>
        <taxon>Thermodesulfobacteriota</taxon>
        <taxon>Desulfovibrionia</taxon>
        <taxon>Desulfovibrionales</taxon>
        <taxon>Desulfovibrionaceae</taxon>
        <taxon>Oleidesulfovibrio</taxon>
    </lineage>
</organism>
<accession>Q30ZU3</accession>
<gene>
    <name evidence="1" type="ordered locus">Dde_2006</name>
</gene>
<protein>
    <submittedName>
        <fullName evidence="1">Uncharacterized protein</fullName>
    </submittedName>
</protein>
<evidence type="ECO:0000313" key="1">
    <source>
        <dbReference type="EMBL" id="ABB38803.2"/>
    </source>
</evidence>
<keyword evidence="2" id="KW-1185">Reference proteome</keyword>
<dbReference type="HOGENOM" id="CLU_2449742_0_0_7"/>
<reference evidence="1 2" key="1">
    <citation type="journal article" date="2011" name="J. Bacteriol.">
        <title>Complete genome sequence and updated annotation of Desulfovibrio alaskensis G20.</title>
        <authorList>
            <person name="Hauser L.J."/>
            <person name="Land M.L."/>
            <person name="Brown S.D."/>
            <person name="Larimer F."/>
            <person name="Keller K.L."/>
            <person name="Rapp-Giles B.J."/>
            <person name="Price M.N."/>
            <person name="Lin M."/>
            <person name="Bruce D.C."/>
            <person name="Detter J.C."/>
            <person name="Tapia R."/>
            <person name="Han C.S."/>
            <person name="Goodwin L.A."/>
            <person name="Cheng J.F."/>
            <person name="Pitluck S."/>
            <person name="Copeland A."/>
            <person name="Lucas S."/>
            <person name="Nolan M."/>
            <person name="Lapidus A.L."/>
            <person name="Palumbo A.V."/>
            <person name="Wall J.D."/>
        </authorList>
    </citation>
    <scope>NUCLEOTIDE SEQUENCE [LARGE SCALE GENOMIC DNA]</scope>
    <source>
        <strain evidence="2">ATCC BAA 1058 / DSM 17464 / G20</strain>
    </source>
</reference>
<name>Q30ZU3_OLEA2</name>
<dbReference type="AlphaFoldDB" id="Q30ZU3"/>
<evidence type="ECO:0000313" key="2">
    <source>
        <dbReference type="Proteomes" id="UP000002710"/>
    </source>
</evidence>
<dbReference type="Proteomes" id="UP000002710">
    <property type="component" value="Chromosome"/>
</dbReference>
<dbReference type="EMBL" id="CP000112">
    <property type="protein sequence ID" value="ABB38803.2"/>
    <property type="molecule type" value="Genomic_DNA"/>
</dbReference>
<dbReference type="KEGG" id="dde:Dde_2006"/>
<proteinExistence type="predicted"/>